<dbReference type="RefSeq" id="WP_120767729.1">
    <property type="nucleotide sequence ID" value="NZ_CP033169.1"/>
</dbReference>
<dbReference type="Gene3D" id="1.10.1760.20">
    <property type="match status" value="1"/>
</dbReference>
<dbReference type="InterPro" id="IPR031360">
    <property type="entry name" value="TrpP"/>
</dbReference>
<feature type="transmembrane region" description="Helical" evidence="1">
    <location>
        <begin position="105"/>
        <end position="129"/>
    </location>
</feature>
<keyword evidence="3" id="KW-1185">Reference proteome</keyword>
<feature type="transmembrane region" description="Helical" evidence="1">
    <location>
        <begin position="75"/>
        <end position="93"/>
    </location>
</feature>
<evidence type="ECO:0000313" key="3">
    <source>
        <dbReference type="Proteomes" id="UP000280960"/>
    </source>
</evidence>
<dbReference type="Pfam" id="PF17099">
    <property type="entry name" value="TrpP"/>
    <property type="match status" value="1"/>
</dbReference>
<evidence type="ECO:0000313" key="2">
    <source>
        <dbReference type="EMBL" id="AYO29323.1"/>
    </source>
</evidence>
<name>A0A3G2R1K9_9FIRM</name>
<feature type="transmembrane region" description="Helical" evidence="1">
    <location>
        <begin position="135"/>
        <end position="159"/>
    </location>
</feature>
<gene>
    <name evidence="2" type="ORF">D2962_00735</name>
</gene>
<keyword evidence="1" id="KW-0472">Membrane</keyword>
<keyword evidence="1" id="KW-0812">Transmembrane</keyword>
<dbReference type="AlphaFoldDB" id="A0A3G2R1K9"/>
<organism evidence="2 3">
    <name type="scientific">Biomaibacter acetigenes</name>
    <dbReference type="NCBI Taxonomy" id="2316383"/>
    <lineage>
        <taxon>Bacteria</taxon>
        <taxon>Bacillati</taxon>
        <taxon>Bacillota</taxon>
        <taxon>Clostridia</taxon>
        <taxon>Thermosediminibacterales</taxon>
        <taxon>Tepidanaerobacteraceae</taxon>
        <taxon>Biomaibacter</taxon>
    </lineage>
</organism>
<dbReference type="EMBL" id="CP033169">
    <property type="protein sequence ID" value="AYO29323.1"/>
    <property type="molecule type" value="Genomic_DNA"/>
</dbReference>
<proteinExistence type="predicted"/>
<accession>A0A3G2R1K9</accession>
<reference evidence="2 3" key="1">
    <citation type="submission" date="2018-10" db="EMBL/GenBank/DDBJ databases">
        <authorList>
            <person name="Zhang X."/>
        </authorList>
    </citation>
    <scope>NUCLEOTIDE SEQUENCE [LARGE SCALE GENOMIC DNA]</scope>
    <source>
        <strain evidence="2 3">SK-G1</strain>
    </source>
</reference>
<dbReference type="KEGG" id="bacg:D2962_00735"/>
<dbReference type="Proteomes" id="UP000280960">
    <property type="component" value="Chromosome"/>
</dbReference>
<sequence>MKLKDMVLTALLLSIGLVLHQITPPIVGGMKPNFLLAMLFVALYINNSPRNAFLAGVIGGTFAALTTSFPGGQVANFFEEIITAFVVSLLIKLTAKMSPHLSVPLVGFIGTVESGTVFLTIALLVVGSLPVAFPILFTTVVIPAAVINTFVTYICYNVVFSARKVMKKA</sequence>
<keyword evidence="1" id="KW-1133">Transmembrane helix</keyword>
<protein>
    <submittedName>
        <fullName evidence="2">Tryptophan transporter</fullName>
    </submittedName>
</protein>
<evidence type="ECO:0000256" key="1">
    <source>
        <dbReference type="SAM" id="Phobius"/>
    </source>
</evidence>